<organism evidence="2 3">
    <name type="scientific">Erythrobacter aureus</name>
    <dbReference type="NCBI Taxonomy" id="2182384"/>
    <lineage>
        <taxon>Bacteria</taxon>
        <taxon>Pseudomonadati</taxon>
        <taxon>Pseudomonadota</taxon>
        <taxon>Alphaproteobacteria</taxon>
        <taxon>Sphingomonadales</taxon>
        <taxon>Erythrobacteraceae</taxon>
        <taxon>Erythrobacter/Porphyrobacter group</taxon>
        <taxon>Erythrobacter</taxon>
    </lineage>
</organism>
<evidence type="ECO:0000259" key="1">
    <source>
        <dbReference type="Pfam" id="PF02602"/>
    </source>
</evidence>
<name>A0A345YGQ6_9SPHN</name>
<protein>
    <submittedName>
        <fullName evidence="2">Uroporphyrinogen-III synthase</fullName>
    </submittedName>
</protein>
<dbReference type="InterPro" id="IPR036108">
    <property type="entry name" value="4pyrrol_syn_uPrphyn_synt_sf"/>
</dbReference>
<dbReference type="KEGG" id="err:DVR09_12945"/>
<dbReference type="Gene3D" id="3.40.50.10090">
    <property type="match status" value="2"/>
</dbReference>
<gene>
    <name evidence="2" type="ORF">DVR09_12945</name>
</gene>
<reference evidence="3" key="1">
    <citation type="submission" date="2018-07" db="EMBL/GenBank/DDBJ databases">
        <title>Genome sequence of Erythrobacter strain YH-07, an antagonistic bacterium isolated from Yellow Sea.</title>
        <authorList>
            <person name="Tang T."/>
            <person name="Liu Q."/>
            <person name="Sun X."/>
        </authorList>
    </citation>
    <scope>NUCLEOTIDE SEQUENCE [LARGE SCALE GENOMIC DNA]</scope>
    <source>
        <strain evidence="3">YH-07</strain>
    </source>
</reference>
<dbReference type="Pfam" id="PF02602">
    <property type="entry name" value="HEM4"/>
    <property type="match status" value="1"/>
</dbReference>
<keyword evidence="3" id="KW-1185">Reference proteome</keyword>
<evidence type="ECO:0000313" key="3">
    <source>
        <dbReference type="Proteomes" id="UP000254508"/>
    </source>
</evidence>
<proteinExistence type="predicted"/>
<sequence length="229" mass="24477">MKPLFLFRPEPGWSVSAQTARDMGLDVHGAPLFTIEPVEWTVPSPDDFDGILVGSANAFRHGGKHLEKLTRLPVHAVGEATADAARIAGFLVGLTGRGGLQGLVDELGNRKLQLLRLAGQDRVALRPPDGIEVETRVLYRAVAEDLSQESAELLRDGGVAVLHSGAAAARLRDEFDRLDLNSAVVDLAVIGPRVAEMAGEGWRSIHIADAPGDSELLALARALCQTEDQ</sequence>
<accession>A0A345YGQ6</accession>
<evidence type="ECO:0000313" key="2">
    <source>
        <dbReference type="EMBL" id="AXK43108.1"/>
    </source>
</evidence>
<dbReference type="RefSeq" id="WP_115417306.1">
    <property type="nucleotide sequence ID" value="NZ_CP031357.1"/>
</dbReference>
<dbReference type="CDD" id="cd06578">
    <property type="entry name" value="HemD"/>
    <property type="match status" value="1"/>
</dbReference>
<feature type="domain" description="Tetrapyrrole biosynthesis uroporphyrinogen III synthase" evidence="1">
    <location>
        <begin position="17"/>
        <end position="217"/>
    </location>
</feature>
<dbReference type="GO" id="GO:0004852">
    <property type="term" value="F:uroporphyrinogen-III synthase activity"/>
    <property type="evidence" value="ECO:0007669"/>
    <property type="project" value="InterPro"/>
</dbReference>
<dbReference type="Proteomes" id="UP000254508">
    <property type="component" value="Chromosome"/>
</dbReference>
<dbReference type="OrthoDB" id="7424801at2"/>
<dbReference type="GO" id="GO:0033014">
    <property type="term" value="P:tetrapyrrole biosynthetic process"/>
    <property type="evidence" value="ECO:0007669"/>
    <property type="project" value="InterPro"/>
</dbReference>
<dbReference type="SUPFAM" id="SSF69618">
    <property type="entry name" value="HemD-like"/>
    <property type="match status" value="1"/>
</dbReference>
<dbReference type="AlphaFoldDB" id="A0A345YGQ6"/>
<dbReference type="InterPro" id="IPR003754">
    <property type="entry name" value="4pyrrol_synth_uPrphyn_synth"/>
</dbReference>
<dbReference type="EMBL" id="CP031357">
    <property type="protein sequence ID" value="AXK43108.1"/>
    <property type="molecule type" value="Genomic_DNA"/>
</dbReference>